<sequence length="91" mass="10783">MLTSRVLIYLIFSFKIVLEFLKYFTLFSERKQKQTSQNEEISLGIPIHFHVSALESDIADIFGDFKLQHKSLKEKVKDCNKKEPPYKEEKE</sequence>
<reference evidence="3" key="1">
    <citation type="journal article" date="2014" name="Science">
        <title>The coffee genome provides insight into the convergent evolution of caffeine biosynthesis.</title>
        <authorList>
            <person name="Denoeud F."/>
            <person name="Carretero-Paulet L."/>
            <person name="Dereeper A."/>
            <person name="Droc G."/>
            <person name="Guyot R."/>
            <person name="Pietrella M."/>
            <person name="Zheng C."/>
            <person name="Alberti A."/>
            <person name="Anthony F."/>
            <person name="Aprea G."/>
            <person name="Aury J.M."/>
            <person name="Bento P."/>
            <person name="Bernard M."/>
            <person name="Bocs S."/>
            <person name="Campa C."/>
            <person name="Cenci A."/>
            <person name="Combes M.C."/>
            <person name="Crouzillat D."/>
            <person name="Da Silva C."/>
            <person name="Daddiego L."/>
            <person name="De Bellis F."/>
            <person name="Dussert S."/>
            <person name="Garsmeur O."/>
            <person name="Gayraud T."/>
            <person name="Guignon V."/>
            <person name="Jahn K."/>
            <person name="Jamilloux V."/>
            <person name="Joet T."/>
            <person name="Labadie K."/>
            <person name="Lan T."/>
            <person name="Leclercq J."/>
            <person name="Lepelley M."/>
            <person name="Leroy T."/>
            <person name="Li L.T."/>
            <person name="Librado P."/>
            <person name="Lopez L."/>
            <person name="Munoz A."/>
            <person name="Noel B."/>
            <person name="Pallavicini A."/>
            <person name="Perrotta G."/>
            <person name="Poncet V."/>
            <person name="Pot D."/>
            <person name="Priyono X."/>
            <person name="Rigoreau M."/>
            <person name="Rouard M."/>
            <person name="Rozas J."/>
            <person name="Tranchant-Dubreuil C."/>
            <person name="VanBuren R."/>
            <person name="Zhang Q."/>
            <person name="Andrade A.C."/>
            <person name="Argout X."/>
            <person name="Bertrand B."/>
            <person name="de Kochko A."/>
            <person name="Graziosi G."/>
            <person name="Henry R.J."/>
            <person name="Jayarama X."/>
            <person name="Ming R."/>
            <person name="Nagai C."/>
            <person name="Rounsley S."/>
            <person name="Sankoff D."/>
            <person name="Giuliano G."/>
            <person name="Albert V.A."/>
            <person name="Wincker P."/>
            <person name="Lashermes P."/>
        </authorList>
    </citation>
    <scope>NUCLEOTIDE SEQUENCE [LARGE SCALE GENOMIC DNA]</scope>
    <source>
        <strain evidence="3">cv. DH200-94</strain>
    </source>
</reference>
<gene>
    <name evidence="2" type="ORF">GSCOC_T00042120001</name>
</gene>
<feature type="transmembrane region" description="Helical" evidence="1">
    <location>
        <begin position="6"/>
        <end position="24"/>
    </location>
</feature>
<name>A0A068V2E7_COFCA</name>
<dbReference type="Proteomes" id="UP000295252">
    <property type="component" value="Chromosome VII"/>
</dbReference>
<evidence type="ECO:0000313" key="3">
    <source>
        <dbReference type="Proteomes" id="UP000295252"/>
    </source>
</evidence>
<dbReference type="Gramene" id="CDP14702">
    <property type="protein sequence ID" value="CDP14702"/>
    <property type="gene ID" value="GSCOC_T00042120001"/>
</dbReference>
<organism evidence="2 3">
    <name type="scientific">Coffea canephora</name>
    <name type="common">Robusta coffee</name>
    <dbReference type="NCBI Taxonomy" id="49390"/>
    <lineage>
        <taxon>Eukaryota</taxon>
        <taxon>Viridiplantae</taxon>
        <taxon>Streptophyta</taxon>
        <taxon>Embryophyta</taxon>
        <taxon>Tracheophyta</taxon>
        <taxon>Spermatophyta</taxon>
        <taxon>Magnoliopsida</taxon>
        <taxon>eudicotyledons</taxon>
        <taxon>Gunneridae</taxon>
        <taxon>Pentapetalae</taxon>
        <taxon>asterids</taxon>
        <taxon>lamiids</taxon>
        <taxon>Gentianales</taxon>
        <taxon>Rubiaceae</taxon>
        <taxon>Ixoroideae</taxon>
        <taxon>Gardenieae complex</taxon>
        <taxon>Bertiereae - Coffeeae clade</taxon>
        <taxon>Coffeeae</taxon>
        <taxon>Coffea</taxon>
    </lineage>
</organism>
<keyword evidence="1" id="KW-0472">Membrane</keyword>
<protein>
    <submittedName>
        <fullName evidence="2">Uncharacterized protein</fullName>
    </submittedName>
</protein>
<proteinExistence type="predicted"/>
<keyword evidence="3" id="KW-1185">Reference proteome</keyword>
<keyword evidence="1" id="KW-1133">Transmembrane helix</keyword>
<accession>A0A068V2E7</accession>
<dbReference type="AlphaFoldDB" id="A0A068V2E7"/>
<dbReference type="InParanoid" id="A0A068V2E7"/>
<keyword evidence="1" id="KW-0812">Transmembrane</keyword>
<dbReference type="EMBL" id="HG739175">
    <property type="protein sequence ID" value="CDP14702.1"/>
    <property type="molecule type" value="Genomic_DNA"/>
</dbReference>
<evidence type="ECO:0000313" key="2">
    <source>
        <dbReference type="EMBL" id="CDP14702.1"/>
    </source>
</evidence>
<evidence type="ECO:0000256" key="1">
    <source>
        <dbReference type="SAM" id="Phobius"/>
    </source>
</evidence>